<evidence type="ECO:0000256" key="2">
    <source>
        <dbReference type="ARBA" id="ARBA00022692"/>
    </source>
</evidence>
<dbReference type="Proteomes" id="UP000033457">
    <property type="component" value="Chromosome"/>
</dbReference>
<keyword evidence="4 5" id="KW-0472">Membrane</keyword>
<feature type="transmembrane region" description="Helical" evidence="5">
    <location>
        <begin position="45"/>
        <end position="66"/>
    </location>
</feature>
<dbReference type="KEGG" id="cku:UL82_05385"/>
<evidence type="ECO:0000256" key="1">
    <source>
        <dbReference type="ARBA" id="ARBA00004141"/>
    </source>
</evidence>
<reference evidence="7 9" key="1">
    <citation type="journal article" date="2015" name="Genome Announc.">
        <title>Complete Genome Sequence of Corynebacterium kutscheri DSM 20755, a Corynebacterial Type Strain with Remarkably Low G+C Content of Chromosomal DNA.</title>
        <authorList>
            <person name="Ruckert C."/>
            <person name="Albersmeier A."/>
            <person name="Winkler A."/>
            <person name="Tauch A."/>
        </authorList>
    </citation>
    <scope>NUCLEOTIDE SEQUENCE [LARGE SCALE GENOMIC DNA]</scope>
    <source>
        <strain evidence="7 9">DSM 20755</strain>
    </source>
</reference>
<feature type="transmembrane region" description="Helical" evidence="5">
    <location>
        <begin position="112"/>
        <end position="131"/>
    </location>
</feature>
<evidence type="ECO:0000256" key="5">
    <source>
        <dbReference type="SAM" id="Phobius"/>
    </source>
</evidence>
<feature type="transmembrane region" description="Helical" evidence="5">
    <location>
        <begin position="86"/>
        <end position="106"/>
    </location>
</feature>
<evidence type="ECO:0000313" key="9">
    <source>
        <dbReference type="Proteomes" id="UP000033457"/>
    </source>
</evidence>
<evidence type="ECO:0000259" key="6">
    <source>
        <dbReference type="Pfam" id="PF06271"/>
    </source>
</evidence>
<dbReference type="EMBL" id="LR134377">
    <property type="protein sequence ID" value="VEH08528.1"/>
    <property type="molecule type" value="Genomic_DNA"/>
</dbReference>
<proteinExistence type="predicted"/>
<dbReference type="STRING" id="35755.UL82_05385"/>
<keyword evidence="2 5" id="KW-0812">Transmembrane</keyword>
<dbReference type="EMBL" id="CP011312">
    <property type="protein sequence ID" value="AKE41252.1"/>
    <property type="molecule type" value="Genomic_DNA"/>
</dbReference>
<dbReference type="HOGENOM" id="CLU_1737472_0_0_11"/>
<gene>
    <name evidence="8" type="ORF">NCTC949_01643</name>
    <name evidence="7" type="ORF">UL82_05385</name>
</gene>
<evidence type="ECO:0000313" key="7">
    <source>
        <dbReference type="EMBL" id="AKE41252.1"/>
    </source>
</evidence>
<evidence type="ECO:0000256" key="4">
    <source>
        <dbReference type="ARBA" id="ARBA00023136"/>
    </source>
</evidence>
<name>A0A0F6QZM4_9CORY</name>
<keyword evidence="9" id="KW-1185">Reference proteome</keyword>
<dbReference type="AlphaFoldDB" id="A0A0F6QZM4"/>
<dbReference type="RefSeq" id="WP_046439433.1">
    <property type="nucleotide sequence ID" value="NZ_CP011312.1"/>
</dbReference>
<evidence type="ECO:0000313" key="8">
    <source>
        <dbReference type="EMBL" id="VEH08528.1"/>
    </source>
</evidence>
<protein>
    <submittedName>
        <fullName evidence="8">RDD family</fullName>
    </submittedName>
</protein>
<comment type="subcellular location">
    <subcellularLocation>
        <location evidence="1">Membrane</location>
        <topology evidence="1">Multi-pass membrane protein</topology>
    </subcellularLocation>
</comment>
<dbReference type="InterPro" id="IPR010432">
    <property type="entry name" value="RDD"/>
</dbReference>
<reference evidence="8 10" key="2">
    <citation type="submission" date="2018-12" db="EMBL/GenBank/DDBJ databases">
        <authorList>
            <consortium name="Pathogen Informatics"/>
        </authorList>
    </citation>
    <scope>NUCLEOTIDE SEQUENCE [LARGE SCALE GENOMIC DNA]</scope>
    <source>
        <strain evidence="8 10">NCTC949</strain>
    </source>
</reference>
<feature type="domain" description="RDD" evidence="6">
    <location>
        <begin position="9"/>
        <end position="142"/>
    </location>
</feature>
<sequence>MHLNGTIIIRRVVAAICDFLIIGGLLLAMPAIAAEVFSPTLQGAVLVAVLSVLALYGYKVICEWIFGITLGKKLLGLEIHYRYERWWSSLVRNTWLILALVLYFLFSRGDGAIFFVLGTVIVVFITALAHASQRHVFDLLAGTQVTVIKS</sequence>
<feature type="transmembrane region" description="Helical" evidence="5">
    <location>
        <begin position="12"/>
        <end position="33"/>
    </location>
</feature>
<dbReference type="Proteomes" id="UP000271380">
    <property type="component" value="Chromosome"/>
</dbReference>
<evidence type="ECO:0000313" key="10">
    <source>
        <dbReference type="Proteomes" id="UP000271380"/>
    </source>
</evidence>
<accession>A0A0F6QZM4</accession>
<evidence type="ECO:0000256" key="3">
    <source>
        <dbReference type="ARBA" id="ARBA00022989"/>
    </source>
</evidence>
<organism evidence="7 9">
    <name type="scientific">Corynebacterium kutscheri</name>
    <dbReference type="NCBI Taxonomy" id="35755"/>
    <lineage>
        <taxon>Bacteria</taxon>
        <taxon>Bacillati</taxon>
        <taxon>Actinomycetota</taxon>
        <taxon>Actinomycetes</taxon>
        <taxon>Mycobacteriales</taxon>
        <taxon>Corynebacteriaceae</taxon>
        <taxon>Corynebacterium</taxon>
    </lineage>
</organism>
<dbReference type="GO" id="GO:0016020">
    <property type="term" value="C:membrane"/>
    <property type="evidence" value="ECO:0007669"/>
    <property type="project" value="UniProtKB-SubCell"/>
</dbReference>
<keyword evidence="3 5" id="KW-1133">Transmembrane helix</keyword>
<dbReference type="Pfam" id="PF06271">
    <property type="entry name" value="RDD"/>
    <property type="match status" value="1"/>
</dbReference>